<dbReference type="PANTHER" id="PTHR11070:SF45">
    <property type="entry name" value="DNA 3'-5' HELICASE"/>
    <property type="match status" value="1"/>
</dbReference>
<dbReference type="InterPro" id="IPR027417">
    <property type="entry name" value="P-loop_NTPase"/>
</dbReference>
<evidence type="ECO:0000256" key="1">
    <source>
        <dbReference type="ARBA" id="ARBA00022741"/>
    </source>
</evidence>
<dbReference type="InterPro" id="IPR014016">
    <property type="entry name" value="UvrD-like_ATP-bd"/>
</dbReference>
<dbReference type="GO" id="GO:0004386">
    <property type="term" value="F:helicase activity"/>
    <property type="evidence" value="ECO:0007669"/>
    <property type="project" value="UniProtKB-KW"/>
</dbReference>
<evidence type="ECO:0000313" key="8">
    <source>
        <dbReference type="Proteomes" id="UP001500604"/>
    </source>
</evidence>
<dbReference type="PROSITE" id="PS51198">
    <property type="entry name" value="UVRD_HELICASE_ATP_BIND"/>
    <property type="match status" value="1"/>
</dbReference>
<keyword evidence="2 5" id="KW-0378">Hydrolase</keyword>
<dbReference type="PANTHER" id="PTHR11070">
    <property type="entry name" value="UVRD / RECB / PCRA DNA HELICASE FAMILY MEMBER"/>
    <property type="match status" value="1"/>
</dbReference>
<accession>A0ABP8UXG0</accession>
<evidence type="ECO:0000256" key="4">
    <source>
        <dbReference type="ARBA" id="ARBA00022840"/>
    </source>
</evidence>
<dbReference type="EMBL" id="BAABFL010000062">
    <property type="protein sequence ID" value="GAA4648297.1"/>
    <property type="molecule type" value="Genomic_DNA"/>
</dbReference>
<name>A0ABP8UXG0_9GAMM</name>
<proteinExistence type="predicted"/>
<dbReference type="RefSeq" id="WP_345193802.1">
    <property type="nucleotide sequence ID" value="NZ_BAABFL010000062.1"/>
</dbReference>
<evidence type="ECO:0000313" key="7">
    <source>
        <dbReference type="EMBL" id="GAA4648297.1"/>
    </source>
</evidence>
<dbReference type="Gene3D" id="1.10.10.160">
    <property type="match status" value="1"/>
</dbReference>
<evidence type="ECO:0000259" key="6">
    <source>
        <dbReference type="PROSITE" id="PS51198"/>
    </source>
</evidence>
<reference evidence="8" key="1">
    <citation type="journal article" date="2019" name="Int. J. Syst. Evol. Microbiol.">
        <title>The Global Catalogue of Microorganisms (GCM) 10K type strain sequencing project: providing services to taxonomists for standard genome sequencing and annotation.</title>
        <authorList>
            <consortium name="The Broad Institute Genomics Platform"/>
            <consortium name="The Broad Institute Genome Sequencing Center for Infectious Disease"/>
            <person name="Wu L."/>
            <person name="Ma J."/>
        </authorList>
    </citation>
    <scope>NUCLEOTIDE SEQUENCE [LARGE SCALE GENOMIC DNA]</scope>
    <source>
        <strain evidence="8">JCM 17805</strain>
    </source>
</reference>
<evidence type="ECO:0000256" key="3">
    <source>
        <dbReference type="ARBA" id="ARBA00022806"/>
    </source>
</evidence>
<keyword evidence="4 5" id="KW-0067">ATP-binding</keyword>
<dbReference type="Gene3D" id="3.40.50.300">
    <property type="entry name" value="P-loop containing nucleotide triphosphate hydrolases"/>
    <property type="match status" value="2"/>
</dbReference>
<dbReference type="SUPFAM" id="SSF52540">
    <property type="entry name" value="P-loop containing nucleoside triphosphate hydrolases"/>
    <property type="match status" value="1"/>
</dbReference>
<gene>
    <name evidence="7" type="ORF">GCM10023116_05640</name>
</gene>
<keyword evidence="8" id="KW-1185">Reference proteome</keyword>
<dbReference type="Proteomes" id="UP001500604">
    <property type="component" value="Unassembled WGS sequence"/>
</dbReference>
<evidence type="ECO:0000256" key="5">
    <source>
        <dbReference type="PROSITE-ProRule" id="PRU00560"/>
    </source>
</evidence>
<keyword evidence="1 5" id="KW-0547">Nucleotide-binding</keyword>
<dbReference type="InterPro" id="IPR013986">
    <property type="entry name" value="DExx_box_DNA_helicase_dom_sf"/>
</dbReference>
<feature type="binding site" evidence="5">
    <location>
        <begin position="269"/>
        <end position="276"/>
    </location>
    <ligand>
        <name>ATP</name>
        <dbReference type="ChEBI" id="CHEBI:30616"/>
    </ligand>
</feature>
<keyword evidence="3 5" id="KW-0347">Helicase</keyword>
<feature type="domain" description="UvrD-like helicase ATP-binding" evidence="6">
    <location>
        <begin position="248"/>
        <end position="522"/>
    </location>
</feature>
<sequence>MAKLMIKREVLEDARTYPKKVYNKLIELHRKFEDDSTQASLHVEPLQPMVRDPKVRSARLGLDYRAILVAPEVGDTYVLVYVNHHDKAYRWCENKLFEVHSERGTFQIIDVENVERVAEAVQDKPMAPYFKVPEYCLNKLTDEELFHAGTPKALIPSVRAVQSDEDFERMADFLPSDARQVLYGFVCGLSLDQAIEEMLGVEETHYKPENPGDFSHLAEAPNIDLVLIEGEEHLRDILTKDIEAWRVFLHPYQRNLVEWNVKGPMKINGAAGTGKTVVVMHRAVWLARQLKPGEKVLITTFTTNLAVTINALVKDMAPELVNQIEVINLHKLAYDICKRAGIGTSVITKEGVDACWEKVFIDLGHDNEFSPTFIRDEYDQIIDRMGIENEAQYLTAIRTGRSRMMKKQRQAIWPYFSAFQKYTAESGMTTFEGVVHQARMIAEKKRTEQYRHVLVDELQDFGLEALRLIKAISPVDYGLSNPLCVVGDGHQRLYNRVSLPLSKAGINVTGRSRRLKINYRTTEQIRNWSQGILSGVPVDDLDGGAADTTADRSVFFGNEPVLKTVRNIDLAADETVSWVTGLLHNSGKNIKEHEICITPMYAALRGKLQQAGIAICELVAGQQDPGQNIPGVRYGSKKRIKGLEFKAVGLLLNRDSTDSLSRFEDYVAATRAREELFAVNICYPV</sequence>
<organism evidence="7 8">
    <name type="scientific">Kistimonas scapharcae</name>
    <dbReference type="NCBI Taxonomy" id="1036133"/>
    <lineage>
        <taxon>Bacteria</taxon>
        <taxon>Pseudomonadati</taxon>
        <taxon>Pseudomonadota</taxon>
        <taxon>Gammaproteobacteria</taxon>
        <taxon>Oceanospirillales</taxon>
        <taxon>Endozoicomonadaceae</taxon>
        <taxon>Kistimonas</taxon>
    </lineage>
</organism>
<dbReference type="InterPro" id="IPR000212">
    <property type="entry name" value="DNA_helicase_UvrD/REP"/>
</dbReference>
<protein>
    <submittedName>
        <fullName evidence="7">ATP-dependent helicase</fullName>
    </submittedName>
</protein>
<evidence type="ECO:0000256" key="2">
    <source>
        <dbReference type="ARBA" id="ARBA00022801"/>
    </source>
</evidence>
<comment type="caution">
    <text evidence="7">The sequence shown here is derived from an EMBL/GenBank/DDBJ whole genome shotgun (WGS) entry which is preliminary data.</text>
</comment>
<dbReference type="Pfam" id="PF00580">
    <property type="entry name" value="UvrD-helicase"/>
    <property type="match status" value="1"/>
</dbReference>